<dbReference type="AlphaFoldDB" id="A0A2C6KE67"/>
<feature type="region of interest" description="Disordered" evidence="1">
    <location>
        <begin position="925"/>
        <end position="955"/>
    </location>
</feature>
<feature type="compositionally biased region" description="Low complexity" evidence="1">
    <location>
        <begin position="318"/>
        <end position="331"/>
    </location>
</feature>
<feature type="compositionally biased region" description="Low complexity" evidence="1">
    <location>
        <begin position="383"/>
        <end position="394"/>
    </location>
</feature>
<feature type="compositionally biased region" description="Basic and acidic residues" evidence="1">
    <location>
        <begin position="644"/>
        <end position="673"/>
    </location>
</feature>
<evidence type="ECO:0000256" key="1">
    <source>
        <dbReference type="SAM" id="MobiDB-lite"/>
    </source>
</evidence>
<organism evidence="2 3">
    <name type="scientific">Cystoisospora suis</name>
    <dbReference type="NCBI Taxonomy" id="483139"/>
    <lineage>
        <taxon>Eukaryota</taxon>
        <taxon>Sar</taxon>
        <taxon>Alveolata</taxon>
        <taxon>Apicomplexa</taxon>
        <taxon>Conoidasida</taxon>
        <taxon>Coccidia</taxon>
        <taxon>Eucoccidiorida</taxon>
        <taxon>Eimeriorina</taxon>
        <taxon>Sarcocystidae</taxon>
        <taxon>Cystoisospora</taxon>
    </lineage>
</organism>
<feature type="compositionally biased region" description="Basic and acidic residues" evidence="1">
    <location>
        <begin position="856"/>
        <end position="890"/>
    </location>
</feature>
<reference evidence="2 3" key="1">
    <citation type="journal article" date="2017" name="Int. J. Parasitol.">
        <title>The genome of the protozoan parasite Cystoisospora suis and a reverse vaccinology approach to identify vaccine candidates.</title>
        <authorList>
            <person name="Palmieri N."/>
            <person name="Shrestha A."/>
            <person name="Ruttkowski B."/>
            <person name="Beck T."/>
            <person name="Vogl C."/>
            <person name="Tomley F."/>
            <person name="Blake D.P."/>
            <person name="Joachim A."/>
        </authorList>
    </citation>
    <scope>NUCLEOTIDE SEQUENCE [LARGE SCALE GENOMIC DNA]</scope>
    <source>
        <strain evidence="2 3">Wien I</strain>
    </source>
</reference>
<keyword evidence="3" id="KW-1185">Reference proteome</keyword>
<accession>A0A2C6KE67</accession>
<name>A0A2C6KE67_9APIC</name>
<feature type="compositionally biased region" description="Low complexity" evidence="1">
    <location>
        <begin position="345"/>
        <end position="355"/>
    </location>
</feature>
<feature type="compositionally biased region" description="Pro residues" evidence="1">
    <location>
        <begin position="504"/>
        <end position="513"/>
    </location>
</feature>
<feature type="compositionally biased region" description="Basic and acidic residues" evidence="1">
    <location>
        <begin position="940"/>
        <end position="954"/>
    </location>
</feature>
<comment type="caution">
    <text evidence="2">The sequence shown here is derived from an EMBL/GenBank/DDBJ whole genome shotgun (WGS) entry which is preliminary data.</text>
</comment>
<feature type="compositionally biased region" description="Low complexity" evidence="1">
    <location>
        <begin position="402"/>
        <end position="419"/>
    </location>
</feature>
<protein>
    <submittedName>
        <fullName evidence="2">Hect-domain (Ubiquitin-transferase) domain-containing protein</fullName>
    </submittedName>
</protein>
<feature type="compositionally biased region" description="Basic and acidic residues" evidence="1">
    <location>
        <begin position="837"/>
        <end position="849"/>
    </location>
</feature>
<dbReference type="EMBL" id="MIGC01010374">
    <property type="protein sequence ID" value="PHJ14938.1"/>
    <property type="molecule type" value="Genomic_DNA"/>
</dbReference>
<keyword evidence="2" id="KW-0808">Transferase</keyword>
<feature type="compositionally biased region" description="Polar residues" evidence="1">
    <location>
        <begin position="517"/>
        <end position="526"/>
    </location>
</feature>
<sequence length="1085" mass="118639">MGKIPISLSDNFQLAVSSLPETQRQLIQVIATCPNEDLIHHLQPFRGWMWEKQGDVTAWAPALNRFDDIMVAYARQKGLYPRGSTSSSQANDQTTSDDRKKDTSSSSPIREGETDRSFSSQEKRRNDEQEEDDHTFIPSDELVLAVLDTSCTVLENCSSKVRYSWGGDSTDSSFSLPGGFSLFQSSIDHEILWTECVQCLYSSIDVVTCLVDAFYLPIVCSAVQVLAVCFGFVKRSRRSGLPRDCPELTSRLPLLCDSPVAYDAFTLTQQPDRSLMQLPPDLLYETCSLTENDTMIGAGRRGAGAGLNRSVGRRESSTSRGTSSSSSSSGGTRRRRREQGGGDLSSSSPPSSSSSTVRRSPHGEEESEERSRREGVGEGMNRGSSIQGGIQSSSVTSDEDGSTTASSSRSSAPPSSPVSRRVDLLTFYLADHLPLDFEGFLELQITVSDDLASVSSSSYQEASSPSPVSDAVVCGRGGASPTSPDLTSGGGATAVTDSLSPSCCSPPPPPPPASSSQLNHSHSAYTGGSCDGGEDRRLEGGATSSSSCTTAMREGASGHDGAASGRRLQRDTMSAESPGGAPTINGSADLTCEGIVKKTERGSDGYVSTHVKTVRIPCSEMMLPVVRRRRGERAIIEANDEEEDRQKRREGGRARRGHEGSEEDTKKPKKATDWRKDTEELEKLFKHLMKKFAIPPQYVALIRHKMRLLHGLRSVEYRKELLNVQLSSLSCLLVVNPGLFSSFVSSHPFFFIDFIQLLKHFRHLTARTMLLCADLLSVLLEDRSFYKQLTPTLGLFSPHDVDMANTTEVSHASTTPPSTGGDGEGDDSSSSAPGRSPPHEGEGESRVEEEREEGEGESRVEEEKKGEEEEAVMDEKDKGGENDGEKKKDPVEKKILPVRIEYEVIGEDEEEKKLRDWPARVSLQEGKKNNRQEDEEEEDGACHSDEEERGERRSQLGMDTLQDEMDRMQTLLHLLAAYASIIAMNSHTIPAFVQPSLLSALVGFLRNREPLVIPVQLFAVRAIEALMEQQQQQHGSSGNAVILLLQQDLQLARRFEERILYDAACGDSEEGDDSGDEDETQQGGL</sequence>
<feature type="region of interest" description="Disordered" evidence="1">
    <location>
        <begin position="637"/>
        <end position="673"/>
    </location>
</feature>
<feature type="compositionally biased region" description="Basic and acidic residues" evidence="1">
    <location>
        <begin position="361"/>
        <end position="376"/>
    </location>
</feature>
<feature type="non-terminal residue" evidence="2">
    <location>
        <position position="1085"/>
    </location>
</feature>
<feature type="compositionally biased region" description="Low complexity" evidence="1">
    <location>
        <begin position="458"/>
        <end position="473"/>
    </location>
</feature>
<evidence type="ECO:0000313" key="2">
    <source>
        <dbReference type="EMBL" id="PHJ14938.1"/>
    </source>
</evidence>
<dbReference type="OrthoDB" id="343727at2759"/>
<dbReference type="RefSeq" id="XP_067916672.1">
    <property type="nucleotide sequence ID" value="XM_068071352.1"/>
</dbReference>
<dbReference type="GeneID" id="94434563"/>
<feature type="region of interest" description="Disordered" evidence="1">
    <location>
        <begin position="1066"/>
        <end position="1085"/>
    </location>
</feature>
<feature type="compositionally biased region" description="Polar residues" evidence="1">
    <location>
        <begin position="83"/>
        <end position="93"/>
    </location>
</feature>
<feature type="region of interest" description="Disordered" evidence="1">
    <location>
        <begin position="458"/>
        <end position="588"/>
    </location>
</feature>
<feature type="compositionally biased region" description="Basic and acidic residues" evidence="1">
    <location>
        <begin position="110"/>
        <end position="127"/>
    </location>
</feature>
<dbReference type="VEuPathDB" id="ToxoDB:CSUI_011251"/>
<dbReference type="Proteomes" id="UP000221165">
    <property type="component" value="Unassembled WGS sequence"/>
</dbReference>
<gene>
    <name evidence="2" type="ORF">CSUI_011251</name>
</gene>
<feature type="compositionally biased region" description="Acidic residues" evidence="1">
    <location>
        <begin position="1067"/>
        <end position="1085"/>
    </location>
</feature>
<feature type="region of interest" description="Disordered" evidence="1">
    <location>
        <begin position="298"/>
        <end position="419"/>
    </location>
</feature>
<evidence type="ECO:0000313" key="3">
    <source>
        <dbReference type="Proteomes" id="UP000221165"/>
    </source>
</evidence>
<dbReference type="GO" id="GO:0016740">
    <property type="term" value="F:transferase activity"/>
    <property type="evidence" value="ECO:0007669"/>
    <property type="project" value="UniProtKB-KW"/>
</dbReference>
<feature type="region of interest" description="Disordered" evidence="1">
    <location>
        <begin position="80"/>
        <end position="133"/>
    </location>
</feature>
<feature type="region of interest" description="Disordered" evidence="1">
    <location>
        <begin position="807"/>
        <end position="890"/>
    </location>
</feature>
<proteinExistence type="predicted"/>